<proteinExistence type="predicted"/>
<dbReference type="GO" id="GO:0001228">
    <property type="term" value="F:DNA-binding transcription activator activity, RNA polymerase II-specific"/>
    <property type="evidence" value="ECO:0007669"/>
    <property type="project" value="TreeGrafter"/>
</dbReference>
<evidence type="ECO:0000256" key="3">
    <source>
        <dbReference type="ARBA" id="ARBA00023163"/>
    </source>
</evidence>
<keyword evidence="3" id="KW-0804">Transcription</keyword>
<organism evidence="6 7">
    <name type="scientific">Penicillium malachiteum</name>
    <dbReference type="NCBI Taxonomy" id="1324776"/>
    <lineage>
        <taxon>Eukaryota</taxon>
        <taxon>Fungi</taxon>
        <taxon>Dikarya</taxon>
        <taxon>Ascomycota</taxon>
        <taxon>Pezizomycotina</taxon>
        <taxon>Eurotiomycetes</taxon>
        <taxon>Eurotiomycetidae</taxon>
        <taxon>Eurotiales</taxon>
        <taxon>Aspergillaceae</taxon>
        <taxon>Penicillium</taxon>
    </lineage>
</organism>
<dbReference type="Pfam" id="PF11951">
    <property type="entry name" value="Fungal_trans_2"/>
    <property type="match status" value="1"/>
</dbReference>
<dbReference type="SMART" id="SM00066">
    <property type="entry name" value="GAL4"/>
    <property type="match status" value="1"/>
</dbReference>
<feature type="domain" description="Zn(2)-C6 fungal-type" evidence="5">
    <location>
        <begin position="13"/>
        <end position="43"/>
    </location>
</feature>
<evidence type="ECO:0000256" key="1">
    <source>
        <dbReference type="ARBA" id="ARBA00023015"/>
    </source>
</evidence>
<protein>
    <recommendedName>
        <fullName evidence="5">Zn(2)-C6 fungal-type domain-containing protein</fullName>
    </recommendedName>
</protein>
<gene>
    <name evidence="6" type="ORF">N7493_003925</name>
</gene>
<dbReference type="SUPFAM" id="SSF57701">
    <property type="entry name" value="Zn2/Cys6 DNA-binding domain"/>
    <property type="match status" value="1"/>
</dbReference>
<dbReference type="GO" id="GO:0003677">
    <property type="term" value="F:DNA binding"/>
    <property type="evidence" value="ECO:0007669"/>
    <property type="project" value="UniProtKB-KW"/>
</dbReference>
<dbReference type="Gene3D" id="4.10.240.10">
    <property type="entry name" value="Zn(2)-C6 fungal-type DNA-binding domain"/>
    <property type="match status" value="1"/>
</dbReference>
<sequence length="411" mass="46537">MPPLRPHHKSRNGCDQCRERRVKCDEKGPPCSNCTKRQLNCTYLKVAAARYQSALKKSTTKHTLPTRVKSDFRTLSVSLSLNTTGLQASNLFIPHELDNLELMHKFSTETFESLCVSESEKKIWQITVPRLALRHYYLMDGILALASLHLATSADPGTAPLYQDRGLRYYHRSLTPFRHEIDNITPQNCDAVFAHSIIMIAISIASPRLTAVKDESSSITENVVVLFELLQGVKKILQASKPWIQLELFIHGEFWRRTSTKLDDDTDAALTNLASLSDDSVICVDAKRHGIYQNVLSHLRHCFTKFSHSPDPSPVLAWLAAVDKEFVDSLRCREPFSLLILMYWGVLLGGLDGRCWWARSSGKALTAELLTVLSSHSLRWEGALAWVRRKMDIDSTSLMIFKDKSDLPKMQ</sequence>
<dbReference type="PANTHER" id="PTHR47784">
    <property type="entry name" value="STEROL UPTAKE CONTROL PROTEIN 2"/>
    <property type="match status" value="1"/>
</dbReference>
<evidence type="ECO:0000259" key="5">
    <source>
        <dbReference type="PROSITE" id="PS50048"/>
    </source>
</evidence>
<dbReference type="PROSITE" id="PS50048">
    <property type="entry name" value="ZN2_CY6_FUNGAL_2"/>
    <property type="match status" value="1"/>
</dbReference>
<dbReference type="InterPro" id="IPR036864">
    <property type="entry name" value="Zn2-C6_fun-type_DNA-bd_sf"/>
</dbReference>
<keyword evidence="1" id="KW-0805">Transcription regulation</keyword>
<evidence type="ECO:0000313" key="6">
    <source>
        <dbReference type="EMBL" id="KAJ5732444.1"/>
    </source>
</evidence>
<dbReference type="PROSITE" id="PS00463">
    <property type="entry name" value="ZN2_CY6_FUNGAL_1"/>
    <property type="match status" value="1"/>
</dbReference>
<evidence type="ECO:0000313" key="7">
    <source>
        <dbReference type="Proteomes" id="UP001215712"/>
    </source>
</evidence>
<comment type="caution">
    <text evidence="6">The sequence shown here is derived from an EMBL/GenBank/DDBJ whole genome shotgun (WGS) entry which is preliminary data.</text>
</comment>
<dbReference type="Proteomes" id="UP001215712">
    <property type="component" value="Unassembled WGS sequence"/>
</dbReference>
<dbReference type="GO" id="GO:0008270">
    <property type="term" value="F:zinc ion binding"/>
    <property type="evidence" value="ECO:0007669"/>
    <property type="project" value="InterPro"/>
</dbReference>
<dbReference type="AlphaFoldDB" id="A0AAD6HQN6"/>
<accession>A0AAD6HQN6</accession>
<dbReference type="InterPro" id="IPR001138">
    <property type="entry name" value="Zn2Cys6_DnaBD"/>
</dbReference>
<dbReference type="CDD" id="cd00067">
    <property type="entry name" value="GAL4"/>
    <property type="match status" value="1"/>
</dbReference>
<name>A0AAD6HQN6_9EURO</name>
<dbReference type="InterPro" id="IPR021858">
    <property type="entry name" value="Fun_TF"/>
</dbReference>
<dbReference type="InterPro" id="IPR053157">
    <property type="entry name" value="Sterol_Uptake_Regulator"/>
</dbReference>
<keyword evidence="2" id="KW-0238">DNA-binding</keyword>
<evidence type="ECO:0000256" key="4">
    <source>
        <dbReference type="ARBA" id="ARBA00023242"/>
    </source>
</evidence>
<dbReference type="EMBL" id="JAQJAN010000004">
    <property type="protein sequence ID" value="KAJ5732444.1"/>
    <property type="molecule type" value="Genomic_DNA"/>
</dbReference>
<dbReference type="PANTHER" id="PTHR47784:SF10">
    <property type="entry name" value="TRANSCRIPTION FACTOR, PUTATIVE (AFU_ORTHOLOGUE AFUA_6G14150)-RELATED"/>
    <property type="match status" value="1"/>
</dbReference>
<dbReference type="Pfam" id="PF00172">
    <property type="entry name" value="Zn_clus"/>
    <property type="match status" value="1"/>
</dbReference>
<evidence type="ECO:0000256" key="2">
    <source>
        <dbReference type="ARBA" id="ARBA00023125"/>
    </source>
</evidence>
<keyword evidence="4" id="KW-0539">Nucleus</keyword>
<reference evidence="6" key="1">
    <citation type="journal article" date="2023" name="IMA Fungus">
        <title>Comparative genomic study of the Penicillium genus elucidates a diverse pangenome and 15 lateral gene transfer events.</title>
        <authorList>
            <person name="Petersen C."/>
            <person name="Sorensen T."/>
            <person name="Nielsen M.R."/>
            <person name="Sondergaard T.E."/>
            <person name="Sorensen J.L."/>
            <person name="Fitzpatrick D.A."/>
            <person name="Frisvad J.C."/>
            <person name="Nielsen K.L."/>
        </authorList>
    </citation>
    <scope>NUCLEOTIDE SEQUENCE</scope>
    <source>
        <strain evidence="6">IBT 17514</strain>
    </source>
</reference>
<keyword evidence="7" id="KW-1185">Reference proteome</keyword>
<reference evidence="6" key="2">
    <citation type="submission" date="2023-01" db="EMBL/GenBank/DDBJ databases">
        <authorList>
            <person name="Petersen C."/>
        </authorList>
    </citation>
    <scope>NUCLEOTIDE SEQUENCE</scope>
    <source>
        <strain evidence="6">IBT 17514</strain>
    </source>
</reference>